<sequence length="79" mass="9028">MSLIIQDVRHYYHDPKVLSMLERIIINPIETPRGYQNLIVGLLCGGPLSQFFSGIFLKPIDDAFDEREVSYFPLGNKTS</sequence>
<proteinExistence type="predicted"/>
<dbReference type="Proteomes" id="UP000032414">
    <property type="component" value="Chromosome I"/>
</dbReference>
<dbReference type="Proteomes" id="UP000182998">
    <property type="component" value="Unassembled WGS sequence"/>
</dbReference>
<reference evidence="1" key="1">
    <citation type="submission" date="2014-09" db="EMBL/GenBank/DDBJ databases">
        <authorList>
            <person name="GOMEZ-VALERO Laura"/>
        </authorList>
    </citation>
    <scope>NUCLEOTIDE SEQUENCE</scope>
    <source>
        <strain evidence="1">ATCC33218</strain>
    </source>
</reference>
<evidence type="ECO:0000313" key="1">
    <source>
        <dbReference type="EMBL" id="CEG61475.1"/>
    </source>
</evidence>
<dbReference type="PATRIC" id="fig|451.8.peg.1301"/>
<dbReference type="AlphaFoldDB" id="A0A098GHJ8"/>
<evidence type="ECO:0000313" key="3">
    <source>
        <dbReference type="Proteomes" id="UP000032414"/>
    </source>
</evidence>
<protein>
    <submittedName>
        <fullName evidence="1">Uncharacterized protein</fullName>
    </submittedName>
</protein>
<dbReference type="EMBL" id="LN614830">
    <property type="protein sequence ID" value="CEG61475.1"/>
    <property type="molecule type" value="Genomic_DNA"/>
</dbReference>
<gene>
    <name evidence="1" type="ORF">LMI_2200</name>
    <name evidence="2" type="ORF">SAMN02982997_01684</name>
</gene>
<evidence type="ECO:0000313" key="4">
    <source>
        <dbReference type="Proteomes" id="UP000182998"/>
    </source>
</evidence>
<dbReference type="EMBL" id="FMVN01000007">
    <property type="protein sequence ID" value="SCY42062.1"/>
    <property type="molecule type" value="Genomic_DNA"/>
</dbReference>
<reference evidence="3" key="2">
    <citation type="submission" date="2014-09" db="EMBL/GenBank/DDBJ databases">
        <authorList>
            <person name="Gomez-Valero L."/>
        </authorList>
    </citation>
    <scope>NUCLEOTIDE SEQUENCE [LARGE SCALE GENOMIC DNA]</scope>
    <source>
        <strain evidence="3">ATCC33218</strain>
    </source>
</reference>
<evidence type="ECO:0000313" key="2">
    <source>
        <dbReference type="EMBL" id="SCY42062.1"/>
    </source>
</evidence>
<dbReference type="RefSeq" id="WP_052679532.1">
    <property type="nucleotide sequence ID" value="NZ_CP020614.1"/>
</dbReference>
<name>A0A098GHJ8_LEGMI</name>
<dbReference type="KEGG" id="tmc:LMI_2200"/>
<accession>A0A098GHJ8</accession>
<dbReference type="HOGENOM" id="CLU_2604838_0_0_6"/>
<organism evidence="1 3">
    <name type="scientific">Legionella micdadei</name>
    <name type="common">Tatlockia micdadei</name>
    <dbReference type="NCBI Taxonomy" id="451"/>
    <lineage>
        <taxon>Bacteria</taxon>
        <taxon>Pseudomonadati</taxon>
        <taxon>Pseudomonadota</taxon>
        <taxon>Gammaproteobacteria</taxon>
        <taxon>Legionellales</taxon>
        <taxon>Legionellaceae</taxon>
        <taxon>Legionella</taxon>
    </lineage>
</organism>
<keyword evidence="4" id="KW-1185">Reference proteome</keyword>
<reference evidence="2 4" key="3">
    <citation type="submission" date="2016-10" db="EMBL/GenBank/DDBJ databases">
        <authorList>
            <person name="Varghese N."/>
            <person name="Submissions S."/>
        </authorList>
    </citation>
    <scope>NUCLEOTIDE SEQUENCE [LARGE SCALE GENOMIC DNA]</scope>
    <source>
        <strain evidence="2 4">ATCC 33218</strain>
    </source>
</reference>